<dbReference type="EMBL" id="ML977334">
    <property type="protein sequence ID" value="KAF2111536.1"/>
    <property type="molecule type" value="Genomic_DNA"/>
</dbReference>
<feature type="coiled-coil region" evidence="1">
    <location>
        <begin position="121"/>
        <end position="187"/>
    </location>
</feature>
<feature type="region of interest" description="Disordered" evidence="2">
    <location>
        <begin position="363"/>
        <end position="388"/>
    </location>
</feature>
<organism evidence="3 4">
    <name type="scientific">Lophiotrema nucula</name>
    <dbReference type="NCBI Taxonomy" id="690887"/>
    <lineage>
        <taxon>Eukaryota</taxon>
        <taxon>Fungi</taxon>
        <taxon>Dikarya</taxon>
        <taxon>Ascomycota</taxon>
        <taxon>Pezizomycotina</taxon>
        <taxon>Dothideomycetes</taxon>
        <taxon>Pleosporomycetidae</taxon>
        <taxon>Pleosporales</taxon>
        <taxon>Lophiotremataceae</taxon>
        <taxon>Lophiotrema</taxon>
    </lineage>
</organism>
<name>A0A6A5YX90_9PLEO</name>
<protein>
    <submittedName>
        <fullName evidence="3">Uncharacterized protein</fullName>
    </submittedName>
</protein>
<evidence type="ECO:0000256" key="1">
    <source>
        <dbReference type="SAM" id="Coils"/>
    </source>
</evidence>
<evidence type="ECO:0000256" key="2">
    <source>
        <dbReference type="SAM" id="MobiDB-lite"/>
    </source>
</evidence>
<keyword evidence="1" id="KW-0175">Coiled coil</keyword>
<keyword evidence="4" id="KW-1185">Reference proteome</keyword>
<accession>A0A6A5YX90</accession>
<evidence type="ECO:0000313" key="3">
    <source>
        <dbReference type="EMBL" id="KAF2111536.1"/>
    </source>
</evidence>
<dbReference type="Proteomes" id="UP000799770">
    <property type="component" value="Unassembled WGS sequence"/>
</dbReference>
<gene>
    <name evidence="3" type="ORF">BDV96DRAFT_582337</name>
</gene>
<proteinExistence type="predicted"/>
<feature type="coiled-coil region" evidence="1">
    <location>
        <begin position="61"/>
        <end position="95"/>
    </location>
</feature>
<evidence type="ECO:0000313" key="4">
    <source>
        <dbReference type="Proteomes" id="UP000799770"/>
    </source>
</evidence>
<dbReference type="AlphaFoldDB" id="A0A6A5YX90"/>
<reference evidence="3" key="1">
    <citation type="journal article" date="2020" name="Stud. Mycol.">
        <title>101 Dothideomycetes genomes: a test case for predicting lifestyles and emergence of pathogens.</title>
        <authorList>
            <person name="Haridas S."/>
            <person name="Albert R."/>
            <person name="Binder M."/>
            <person name="Bloem J."/>
            <person name="Labutti K."/>
            <person name="Salamov A."/>
            <person name="Andreopoulos B."/>
            <person name="Baker S."/>
            <person name="Barry K."/>
            <person name="Bills G."/>
            <person name="Bluhm B."/>
            <person name="Cannon C."/>
            <person name="Castanera R."/>
            <person name="Culley D."/>
            <person name="Daum C."/>
            <person name="Ezra D."/>
            <person name="Gonzalez J."/>
            <person name="Henrissat B."/>
            <person name="Kuo A."/>
            <person name="Liang C."/>
            <person name="Lipzen A."/>
            <person name="Lutzoni F."/>
            <person name="Magnuson J."/>
            <person name="Mondo S."/>
            <person name="Nolan M."/>
            <person name="Ohm R."/>
            <person name="Pangilinan J."/>
            <person name="Park H.-J."/>
            <person name="Ramirez L."/>
            <person name="Alfaro M."/>
            <person name="Sun H."/>
            <person name="Tritt A."/>
            <person name="Yoshinaga Y."/>
            <person name="Zwiers L.-H."/>
            <person name="Turgeon B."/>
            <person name="Goodwin S."/>
            <person name="Spatafora J."/>
            <person name="Crous P."/>
            <person name="Grigoriev I."/>
        </authorList>
    </citation>
    <scope>NUCLEOTIDE SEQUENCE</scope>
    <source>
        <strain evidence="3">CBS 627.86</strain>
    </source>
</reference>
<sequence>MTVERESVAGDDSGSILDQFGAIRASYKRKMRREHEDFDTMLGDLLQTLTRDQHSFEEHDLVEALEERHELKAKVEELELEVKRQDVRIADMEKRHQEKLRKQEDAHLRTLEASIEKDNTIANLKLEVENLGKEKARATNRVNTIMNGAKNHIKQRQMALKKQEEKNKKLEKVVESLKRKVEEAREVKGAHFVALTVESAQFRQRWKRNEEELRQLRKFTGYAPRPQRLGEKDNNGKVTVILPVRLKIDDKDFESVRESLERRHREMECELIDWYCWWDQQPMDKYVECGYYLYYEYARETYGGGADRWDRNSEFGNGFVNELSKPKYDEYGNPTGRTPAPNPTPGRFAGRARTVVGRAAYHDQEELEEDSDNRPGVPLTGAEHAGYGSSGAARAFARGVQKNYTNGHYRG</sequence>